<dbReference type="CDD" id="cd03225">
    <property type="entry name" value="ABC_cobalt_CbiO_domain1"/>
    <property type="match status" value="1"/>
</dbReference>
<evidence type="ECO:0000256" key="4">
    <source>
        <dbReference type="ARBA" id="ARBA00022840"/>
    </source>
</evidence>
<dbReference type="Gene3D" id="3.40.50.300">
    <property type="entry name" value="P-loop containing nucleotide triphosphate hydrolases"/>
    <property type="match status" value="1"/>
</dbReference>
<dbReference type="InterPro" id="IPR003593">
    <property type="entry name" value="AAA+_ATPase"/>
</dbReference>
<evidence type="ECO:0000259" key="5">
    <source>
        <dbReference type="PROSITE" id="PS50893"/>
    </source>
</evidence>
<evidence type="ECO:0000256" key="1">
    <source>
        <dbReference type="ARBA" id="ARBA00005417"/>
    </source>
</evidence>
<dbReference type="Proteomes" id="UP000812013">
    <property type="component" value="Unassembled WGS sequence"/>
</dbReference>
<evidence type="ECO:0000313" key="6">
    <source>
        <dbReference type="EMBL" id="MBW5486820.1"/>
    </source>
</evidence>
<dbReference type="SUPFAM" id="SSF52540">
    <property type="entry name" value="P-loop containing nucleoside triphosphate hydrolases"/>
    <property type="match status" value="1"/>
</dbReference>
<keyword evidence="3" id="KW-0547">Nucleotide-binding</keyword>
<evidence type="ECO:0000313" key="7">
    <source>
        <dbReference type="Proteomes" id="UP000812013"/>
    </source>
</evidence>
<gene>
    <name evidence="6" type="ORF">GPJ59_34540</name>
</gene>
<keyword evidence="2" id="KW-0813">Transport</keyword>
<dbReference type="InterPro" id="IPR017871">
    <property type="entry name" value="ABC_transporter-like_CS"/>
</dbReference>
<reference evidence="6 7" key="1">
    <citation type="submission" date="2019-12" db="EMBL/GenBank/DDBJ databases">
        <title>Genome sequence of Streptomyces bambusae.</title>
        <authorList>
            <person name="Bansal K."/>
            <person name="Choksket S."/>
            <person name="Korpole S."/>
            <person name="Patil P.B."/>
        </authorList>
    </citation>
    <scope>NUCLEOTIDE SEQUENCE [LARGE SCALE GENOMIC DNA]</scope>
    <source>
        <strain evidence="6 7">SK60</strain>
    </source>
</reference>
<proteinExistence type="inferred from homology"/>
<feature type="domain" description="ABC transporter" evidence="5">
    <location>
        <begin position="2"/>
        <end position="224"/>
    </location>
</feature>
<dbReference type="InterPro" id="IPR003439">
    <property type="entry name" value="ABC_transporter-like_ATP-bd"/>
</dbReference>
<comment type="similarity">
    <text evidence="1">Belongs to the ABC transporter superfamily.</text>
</comment>
<evidence type="ECO:0000256" key="2">
    <source>
        <dbReference type="ARBA" id="ARBA00022448"/>
    </source>
</evidence>
<dbReference type="EMBL" id="WTFF01000494">
    <property type="protein sequence ID" value="MBW5486820.1"/>
    <property type="molecule type" value="Genomic_DNA"/>
</dbReference>
<comment type="caution">
    <text evidence="6">The sequence shown here is derived from an EMBL/GenBank/DDBJ whole genome shotgun (WGS) entry which is preliminary data.</text>
</comment>
<keyword evidence="7" id="KW-1185">Reference proteome</keyword>
<name>A0ABS6ZGE6_9ACTN</name>
<dbReference type="SMART" id="SM00382">
    <property type="entry name" value="AAA"/>
    <property type="match status" value="1"/>
</dbReference>
<dbReference type="GO" id="GO:0005524">
    <property type="term" value="F:ATP binding"/>
    <property type="evidence" value="ECO:0007669"/>
    <property type="project" value="UniProtKB-KW"/>
</dbReference>
<dbReference type="PROSITE" id="PS00211">
    <property type="entry name" value="ABC_TRANSPORTER_1"/>
    <property type="match status" value="1"/>
</dbReference>
<keyword evidence="4 6" id="KW-0067">ATP-binding</keyword>
<dbReference type="PROSITE" id="PS50893">
    <property type="entry name" value="ABC_TRANSPORTER_2"/>
    <property type="match status" value="1"/>
</dbReference>
<dbReference type="InterPro" id="IPR015856">
    <property type="entry name" value="ABC_transpr_CbiO/EcfA_su"/>
</dbReference>
<dbReference type="PANTHER" id="PTHR43335">
    <property type="entry name" value="ABC TRANSPORTER, ATP-BINDING PROTEIN"/>
    <property type="match status" value="1"/>
</dbReference>
<dbReference type="InterPro" id="IPR027417">
    <property type="entry name" value="P-loop_NTPase"/>
</dbReference>
<organism evidence="6 7">
    <name type="scientific">Streptomyces bambusae</name>
    <dbReference type="NCBI Taxonomy" id="1550616"/>
    <lineage>
        <taxon>Bacteria</taxon>
        <taxon>Bacillati</taxon>
        <taxon>Actinomycetota</taxon>
        <taxon>Actinomycetes</taxon>
        <taxon>Kitasatosporales</taxon>
        <taxon>Streptomycetaceae</taxon>
        <taxon>Streptomyces</taxon>
    </lineage>
</organism>
<evidence type="ECO:0000256" key="3">
    <source>
        <dbReference type="ARBA" id="ARBA00022741"/>
    </source>
</evidence>
<accession>A0ABS6ZGE6</accession>
<protein>
    <submittedName>
        <fullName evidence="6">ATP-binding cassette domain-containing protein</fullName>
    </submittedName>
</protein>
<sequence length="228" mass="23895">MLSAQDIHVAYADETVLDEVSLALEPGRCLALAGANGSGKSTLLRVCVGRQQPDRGEVRLAGAAPREADPAFRRDVGLLLDGAECFPDLTVAEHVRMVATAHGLGSGAAAATDRVLAELGLDHRADAFPDALSAGQRQMLLLASVLVRPARLIVVDEPEQRLDTVARRRLAAALRAAKPAGTAVLLASHDRATVEEAADRVLLLDRGRAAALGTPAEVTGVAEVSPWR</sequence>
<dbReference type="Pfam" id="PF00005">
    <property type="entry name" value="ABC_tran"/>
    <property type="match status" value="1"/>
</dbReference>